<dbReference type="Pfam" id="PF13593">
    <property type="entry name" value="SBF_like"/>
    <property type="match status" value="1"/>
</dbReference>
<dbReference type="InterPro" id="IPR016833">
    <property type="entry name" value="Put_Na-Bile_cotransptr"/>
</dbReference>
<accession>A0A4R1JLQ9</accession>
<keyword evidence="3" id="KW-1185">Reference proteome</keyword>
<feature type="transmembrane region" description="Helical" evidence="1">
    <location>
        <begin position="12"/>
        <end position="30"/>
    </location>
</feature>
<dbReference type="Proteomes" id="UP000295565">
    <property type="component" value="Unassembled WGS sequence"/>
</dbReference>
<evidence type="ECO:0000313" key="2">
    <source>
        <dbReference type="EMBL" id="TCK51937.1"/>
    </source>
</evidence>
<keyword evidence="1" id="KW-0812">Transmembrane</keyword>
<evidence type="ECO:0000256" key="1">
    <source>
        <dbReference type="SAM" id="Phobius"/>
    </source>
</evidence>
<feature type="transmembrane region" description="Helical" evidence="1">
    <location>
        <begin position="165"/>
        <end position="186"/>
    </location>
</feature>
<dbReference type="PANTHER" id="PTHR18640">
    <property type="entry name" value="SOLUTE CARRIER FAMILY 10 MEMBER 7"/>
    <property type="match status" value="1"/>
</dbReference>
<feature type="transmembrane region" description="Helical" evidence="1">
    <location>
        <begin position="133"/>
        <end position="159"/>
    </location>
</feature>
<keyword evidence="1" id="KW-1133">Transmembrane helix</keyword>
<feature type="transmembrane region" description="Helical" evidence="1">
    <location>
        <begin position="295"/>
        <end position="317"/>
    </location>
</feature>
<dbReference type="EMBL" id="SMGD01000013">
    <property type="protein sequence ID" value="TCK51937.1"/>
    <property type="molecule type" value="Genomic_DNA"/>
</dbReference>
<keyword evidence="1" id="KW-0472">Membrane</keyword>
<name>A0A4R1JLQ9_9GAMM</name>
<dbReference type="RefSeq" id="WP_131912851.1">
    <property type="nucleotide sequence ID" value="NZ_OU594967.1"/>
</dbReference>
<protein>
    <submittedName>
        <fullName evidence="2">Sodium/bile acid cotransporter 7</fullName>
    </submittedName>
</protein>
<dbReference type="InterPro" id="IPR038770">
    <property type="entry name" value="Na+/solute_symporter_sf"/>
</dbReference>
<comment type="caution">
    <text evidence="2">The sequence shown here is derived from an EMBL/GenBank/DDBJ whole genome shotgun (WGS) entry which is preliminary data.</text>
</comment>
<sequence>MDIVGKLKKEWFLIGMVLMIILAVLVPHIGASSGPLHLNLVTEYGIGLVFFLHGIGLSPTAIRQGVGSWPLHVFTQAATFILYPLIWILLSSWLTSVMPLPLAYGFCYLLVLPSTISSSVAMTVIAGGNIPGAIFNASLSSILGIFLTPFMVEFFTGFAGGNMDISHMILDIAYMLLLPMVLGQLARPFLHNWLSRYKKITGKLDKCVILLIVFNAFSDSVLRGIWHDFALSTLILSIVLCAVILTVVICLLYSVARLLHFSHEDLAAGLFCGTKKTLAAGVPMAKVIFGASPMLGMLLLPIMLYHPMQIFVCAIIANKMAAKLPSHQHQAQQAN</sequence>
<gene>
    <name evidence="2" type="ORF">EV690_2030</name>
</gene>
<feature type="transmembrane region" description="Helical" evidence="1">
    <location>
        <begin position="69"/>
        <end position="90"/>
    </location>
</feature>
<dbReference type="PANTHER" id="PTHR18640:SF5">
    <property type="entry name" value="SODIUM_BILE ACID COTRANSPORTER 7"/>
    <property type="match status" value="1"/>
</dbReference>
<feature type="transmembrane region" description="Helical" evidence="1">
    <location>
        <begin position="232"/>
        <end position="254"/>
    </location>
</feature>
<dbReference type="GO" id="GO:0005886">
    <property type="term" value="C:plasma membrane"/>
    <property type="evidence" value="ECO:0007669"/>
    <property type="project" value="TreeGrafter"/>
</dbReference>
<evidence type="ECO:0000313" key="3">
    <source>
        <dbReference type="Proteomes" id="UP000295565"/>
    </source>
</evidence>
<feature type="transmembrane region" description="Helical" evidence="1">
    <location>
        <begin position="207"/>
        <end position="226"/>
    </location>
</feature>
<dbReference type="AlphaFoldDB" id="A0A4R1JLQ9"/>
<feature type="transmembrane region" description="Helical" evidence="1">
    <location>
        <begin position="266"/>
        <end position="289"/>
    </location>
</feature>
<dbReference type="Gene3D" id="1.20.1530.20">
    <property type="match status" value="1"/>
</dbReference>
<dbReference type="PIRSF" id="PIRSF026166">
    <property type="entry name" value="UCP026166"/>
    <property type="match status" value="1"/>
</dbReference>
<reference evidence="2 3" key="1">
    <citation type="submission" date="2019-03" db="EMBL/GenBank/DDBJ databases">
        <title>Genomic Encyclopedia of Type Strains, Phase IV (KMG-IV): sequencing the most valuable type-strain genomes for metagenomic binning, comparative biology and taxonomic classification.</title>
        <authorList>
            <person name="Goeker M."/>
        </authorList>
    </citation>
    <scope>NUCLEOTIDE SEQUENCE [LARGE SCALE GENOMIC DNA]</scope>
    <source>
        <strain evidence="2 3">DSM 18577</strain>
    </source>
</reference>
<feature type="transmembrane region" description="Helical" evidence="1">
    <location>
        <begin position="36"/>
        <end position="57"/>
    </location>
</feature>
<dbReference type="OrthoDB" id="9792271at2"/>
<feature type="transmembrane region" description="Helical" evidence="1">
    <location>
        <begin position="102"/>
        <end position="126"/>
    </location>
</feature>
<organism evidence="2 3">
    <name type="scientific">Celerinatantimonas diazotrophica</name>
    <dbReference type="NCBI Taxonomy" id="412034"/>
    <lineage>
        <taxon>Bacteria</taxon>
        <taxon>Pseudomonadati</taxon>
        <taxon>Pseudomonadota</taxon>
        <taxon>Gammaproteobacteria</taxon>
        <taxon>Celerinatantimonadaceae</taxon>
        <taxon>Celerinatantimonas</taxon>
    </lineage>
</organism>
<proteinExistence type="predicted"/>